<reference evidence="2" key="2">
    <citation type="submission" date="2023-05" db="EMBL/GenBank/DDBJ databases">
        <authorList>
            <consortium name="Lawrence Berkeley National Laboratory"/>
            <person name="Steindorff A."/>
            <person name="Hensen N."/>
            <person name="Bonometti L."/>
            <person name="Westerberg I."/>
            <person name="Brannstrom I.O."/>
            <person name="Guillou S."/>
            <person name="Cros-Aarteil S."/>
            <person name="Calhoun S."/>
            <person name="Haridas S."/>
            <person name="Kuo A."/>
            <person name="Mondo S."/>
            <person name="Pangilinan J."/>
            <person name="Riley R."/>
            <person name="Labutti K."/>
            <person name="Andreopoulos B."/>
            <person name="Lipzen A."/>
            <person name="Chen C."/>
            <person name="Yanf M."/>
            <person name="Daum C."/>
            <person name="Ng V."/>
            <person name="Clum A."/>
            <person name="Ohm R."/>
            <person name="Martin F."/>
            <person name="Silar P."/>
            <person name="Natvig D."/>
            <person name="Lalanne C."/>
            <person name="Gautier V."/>
            <person name="Ament-Velasquez S.L."/>
            <person name="Kruys A."/>
            <person name="Hutchinson M.I."/>
            <person name="Powell A.J."/>
            <person name="Barry K."/>
            <person name="Miller A.N."/>
            <person name="Grigoriev I.V."/>
            <person name="Debuchy R."/>
            <person name="Gladieux P."/>
            <person name="Thoren M.H."/>
            <person name="Johannesson H."/>
        </authorList>
    </citation>
    <scope>NUCLEOTIDE SEQUENCE</scope>
    <source>
        <strain evidence="2">PSN309</strain>
    </source>
</reference>
<feature type="domain" description="Ubiquitin-like" evidence="1">
    <location>
        <begin position="195"/>
        <end position="264"/>
    </location>
</feature>
<comment type="caution">
    <text evidence="2">The sequence shown here is derived from an EMBL/GenBank/DDBJ whole genome shotgun (WGS) entry which is preliminary data.</text>
</comment>
<name>A0AAN6WL78_9PEZI</name>
<dbReference type="Gene3D" id="3.10.20.90">
    <property type="entry name" value="Phosphatidylinositol 3-kinase Catalytic Subunit, Chain A, domain 1"/>
    <property type="match status" value="1"/>
</dbReference>
<dbReference type="SUPFAM" id="SSF54236">
    <property type="entry name" value="Ubiquitin-like"/>
    <property type="match status" value="1"/>
</dbReference>
<organism evidence="2 3">
    <name type="scientific">Podospora australis</name>
    <dbReference type="NCBI Taxonomy" id="1536484"/>
    <lineage>
        <taxon>Eukaryota</taxon>
        <taxon>Fungi</taxon>
        <taxon>Dikarya</taxon>
        <taxon>Ascomycota</taxon>
        <taxon>Pezizomycotina</taxon>
        <taxon>Sordariomycetes</taxon>
        <taxon>Sordariomycetidae</taxon>
        <taxon>Sordariales</taxon>
        <taxon>Podosporaceae</taxon>
        <taxon>Podospora</taxon>
    </lineage>
</organism>
<proteinExistence type="predicted"/>
<dbReference type="InterPro" id="IPR029071">
    <property type="entry name" value="Ubiquitin-like_domsf"/>
</dbReference>
<reference evidence="2" key="1">
    <citation type="journal article" date="2023" name="Mol. Phylogenet. Evol.">
        <title>Genome-scale phylogeny and comparative genomics of the fungal order Sordariales.</title>
        <authorList>
            <person name="Hensen N."/>
            <person name="Bonometti L."/>
            <person name="Westerberg I."/>
            <person name="Brannstrom I.O."/>
            <person name="Guillou S."/>
            <person name="Cros-Aarteil S."/>
            <person name="Calhoun S."/>
            <person name="Haridas S."/>
            <person name="Kuo A."/>
            <person name="Mondo S."/>
            <person name="Pangilinan J."/>
            <person name="Riley R."/>
            <person name="LaButti K."/>
            <person name="Andreopoulos B."/>
            <person name="Lipzen A."/>
            <person name="Chen C."/>
            <person name="Yan M."/>
            <person name="Daum C."/>
            <person name="Ng V."/>
            <person name="Clum A."/>
            <person name="Steindorff A."/>
            <person name="Ohm R.A."/>
            <person name="Martin F."/>
            <person name="Silar P."/>
            <person name="Natvig D.O."/>
            <person name="Lalanne C."/>
            <person name="Gautier V."/>
            <person name="Ament-Velasquez S.L."/>
            <person name="Kruys A."/>
            <person name="Hutchinson M.I."/>
            <person name="Powell A.J."/>
            <person name="Barry K."/>
            <person name="Miller A.N."/>
            <person name="Grigoriev I.V."/>
            <person name="Debuchy R."/>
            <person name="Gladieux P."/>
            <person name="Hiltunen Thoren M."/>
            <person name="Johannesson H."/>
        </authorList>
    </citation>
    <scope>NUCLEOTIDE SEQUENCE</scope>
    <source>
        <strain evidence="2">PSN309</strain>
    </source>
</reference>
<dbReference type="InterPro" id="IPR000626">
    <property type="entry name" value="Ubiquitin-like_dom"/>
</dbReference>
<evidence type="ECO:0000259" key="1">
    <source>
        <dbReference type="PROSITE" id="PS50053"/>
    </source>
</evidence>
<dbReference type="EMBL" id="MU864531">
    <property type="protein sequence ID" value="KAK4183673.1"/>
    <property type="molecule type" value="Genomic_DNA"/>
</dbReference>
<protein>
    <recommendedName>
        <fullName evidence="1">Ubiquitin-like domain-containing protein</fullName>
    </recommendedName>
</protein>
<feature type="non-terminal residue" evidence="2">
    <location>
        <position position="264"/>
    </location>
</feature>
<evidence type="ECO:0000313" key="2">
    <source>
        <dbReference type="EMBL" id="KAK4183673.1"/>
    </source>
</evidence>
<dbReference type="AlphaFoldDB" id="A0AAN6WL78"/>
<dbReference type="PROSITE" id="PS50053">
    <property type="entry name" value="UBIQUITIN_2"/>
    <property type="match status" value="1"/>
</dbReference>
<accession>A0AAN6WL78</accession>
<evidence type="ECO:0000313" key="3">
    <source>
        <dbReference type="Proteomes" id="UP001302126"/>
    </source>
</evidence>
<sequence>MATDKAVVSNFRVGDIFSLSLHQSIPVPDDEEEALQCVFSENVHHSGRCFLGKDPRKQEDETTYLLPLESMDAFAICVSISPETSAVFRVEVEADGVNISALFGQKWFFAGSSELQGGTLWIEGIAEKSGKDHHERLVRQFIALFPGTGYSIHAQLGKQKPASALTIKVYMGDVKKQRPNWVKPAACGKKEGRSFQVLVQSPSGKTLTLTSLYSSSTVWELKDKIREALGYPADFNIDPNHIVYIGSKVLYDNTLTLGDLSIGA</sequence>
<gene>
    <name evidence="2" type="ORF">QBC35DRAFT_456035</name>
</gene>
<dbReference type="CDD" id="cd17039">
    <property type="entry name" value="Ubl_ubiquitin_like"/>
    <property type="match status" value="1"/>
</dbReference>
<keyword evidence="3" id="KW-1185">Reference proteome</keyword>
<dbReference type="Proteomes" id="UP001302126">
    <property type="component" value="Unassembled WGS sequence"/>
</dbReference>